<evidence type="ECO:0000313" key="10">
    <source>
        <dbReference type="EMBL" id="KAF2479414.1"/>
    </source>
</evidence>
<dbReference type="Gene3D" id="1.20.1250.20">
    <property type="entry name" value="MFS general substrate transporter like domains"/>
    <property type="match status" value="1"/>
</dbReference>
<feature type="transmembrane region" description="Helical" evidence="8">
    <location>
        <begin position="296"/>
        <end position="318"/>
    </location>
</feature>
<dbReference type="EMBL" id="MU001641">
    <property type="protein sequence ID" value="KAF2479414.1"/>
    <property type="molecule type" value="Genomic_DNA"/>
</dbReference>
<feature type="transmembrane region" description="Helical" evidence="8">
    <location>
        <begin position="44"/>
        <end position="65"/>
    </location>
</feature>
<dbReference type="InterPro" id="IPR036259">
    <property type="entry name" value="MFS_trans_sf"/>
</dbReference>
<evidence type="ECO:0000256" key="6">
    <source>
        <dbReference type="ARBA" id="ARBA00023136"/>
    </source>
</evidence>
<dbReference type="FunFam" id="1.20.1250.20:FF:000117">
    <property type="entry name" value="MFS hexose transporter"/>
    <property type="match status" value="1"/>
</dbReference>
<organism evidence="10 11">
    <name type="scientific">Neohortaea acidophila</name>
    <dbReference type="NCBI Taxonomy" id="245834"/>
    <lineage>
        <taxon>Eukaryota</taxon>
        <taxon>Fungi</taxon>
        <taxon>Dikarya</taxon>
        <taxon>Ascomycota</taxon>
        <taxon>Pezizomycotina</taxon>
        <taxon>Dothideomycetes</taxon>
        <taxon>Dothideomycetidae</taxon>
        <taxon>Mycosphaerellales</taxon>
        <taxon>Teratosphaeriaceae</taxon>
        <taxon>Neohortaea</taxon>
    </lineage>
</organism>
<evidence type="ECO:0000256" key="1">
    <source>
        <dbReference type="ARBA" id="ARBA00004141"/>
    </source>
</evidence>
<keyword evidence="5 8" id="KW-1133">Transmembrane helix</keyword>
<dbReference type="InterPro" id="IPR005828">
    <property type="entry name" value="MFS_sugar_transport-like"/>
</dbReference>
<keyword evidence="10" id="KW-0762">Sugar transport</keyword>
<dbReference type="RefSeq" id="XP_033585984.1">
    <property type="nucleotide sequence ID" value="XM_033734642.1"/>
</dbReference>
<dbReference type="Proteomes" id="UP000799767">
    <property type="component" value="Unassembled WGS sequence"/>
</dbReference>
<feature type="transmembrane region" description="Helical" evidence="8">
    <location>
        <begin position="116"/>
        <end position="134"/>
    </location>
</feature>
<evidence type="ECO:0000256" key="3">
    <source>
        <dbReference type="ARBA" id="ARBA00022448"/>
    </source>
</evidence>
<evidence type="ECO:0000259" key="9">
    <source>
        <dbReference type="PROSITE" id="PS50850"/>
    </source>
</evidence>
<evidence type="ECO:0000313" key="11">
    <source>
        <dbReference type="Proteomes" id="UP000799767"/>
    </source>
</evidence>
<gene>
    <name evidence="10" type="ORF">BDY17DRAFT_303826</name>
</gene>
<dbReference type="PROSITE" id="PS50850">
    <property type="entry name" value="MFS"/>
    <property type="match status" value="1"/>
</dbReference>
<protein>
    <submittedName>
        <fullName evidence="10">Putative MFS sugar transporter</fullName>
    </submittedName>
</protein>
<feature type="transmembrane region" description="Helical" evidence="8">
    <location>
        <begin position="182"/>
        <end position="202"/>
    </location>
</feature>
<accession>A0A6A6PI78</accession>
<keyword evidence="6 8" id="KW-0472">Membrane</keyword>
<evidence type="ECO:0000256" key="4">
    <source>
        <dbReference type="ARBA" id="ARBA00022692"/>
    </source>
</evidence>
<sequence length="533" mass="58445">MAYAAGKDEKCAAMTSEVVEVPASAGALEIPSVTWYKDAGLLKLYIMIPILFLGSTTNGYDGSLLNGLQTLDPWQDYFHNPSGSTLGLFSAILQIGSLCAVFFSAYLADLLGRKKAVASGTIIIFAGMVLQVVPGVTRGMYIGGRFMVGLGSNICQGSAPLLVLELAHPLHRGKVTTMYNTLWYLGSIVAAWTVFGTMGYSGNMAWKIPVGLQGLMPGIQLIGIWFLPESPRWLIATERHAEAMDILVKYHANGDRQNTFVQAEFAEIEGTLIAEKQYTNQGWQVFVQTKGNRRRLLLIVLVAFFSQCSGNGLVSYYLHDILQSVGITSSYDQALYNGGLQLWSFLMAIIFSSLLVDRFGRRTLFMIASVGMLTTFTIWTACSAIYAETGNVAAGKVVLAMIFLFYGIAGFAWPGLTISYTIEILPYNIRAKGLALSLMIVSAASVLNQYINPIGLQSIHWKFYFVYIVILVIEVLCIWFFFVETKGRTLEEVAVLLDGEEAVAAVEAEANHTVGEKRDLGVQSLRYDGRTVL</sequence>
<dbReference type="Pfam" id="PF00083">
    <property type="entry name" value="Sugar_tr"/>
    <property type="match status" value="1"/>
</dbReference>
<dbReference type="PANTHER" id="PTHR48022:SF64">
    <property type="entry name" value="MAJOR FACILITATOR SUPERFAMILY (MFS) PROFILE DOMAIN-CONTAINING PROTEIN"/>
    <property type="match status" value="1"/>
</dbReference>
<evidence type="ECO:0000256" key="5">
    <source>
        <dbReference type="ARBA" id="ARBA00022989"/>
    </source>
</evidence>
<dbReference type="InterPro" id="IPR003663">
    <property type="entry name" value="Sugar/inositol_transpt"/>
</dbReference>
<feature type="transmembrane region" description="Helical" evidence="8">
    <location>
        <begin position="85"/>
        <end position="107"/>
    </location>
</feature>
<comment type="similarity">
    <text evidence="2 7">Belongs to the major facilitator superfamily. Sugar transporter (TC 2.A.1.1) family.</text>
</comment>
<proteinExistence type="inferred from homology"/>
<feature type="transmembrane region" description="Helical" evidence="8">
    <location>
        <begin position="338"/>
        <end position="356"/>
    </location>
</feature>
<feature type="transmembrane region" description="Helical" evidence="8">
    <location>
        <begin position="398"/>
        <end position="422"/>
    </location>
</feature>
<dbReference type="InterPro" id="IPR050360">
    <property type="entry name" value="MFS_Sugar_Transporters"/>
</dbReference>
<feature type="transmembrane region" description="Helical" evidence="8">
    <location>
        <begin position="434"/>
        <end position="451"/>
    </location>
</feature>
<feature type="transmembrane region" description="Helical" evidence="8">
    <location>
        <begin position="463"/>
        <end position="482"/>
    </location>
</feature>
<feature type="domain" description="Major facilitator superfamily (MFS) profile" evidence="9">
    <location>
        <begin position="47"/>
        <end position="486"/>
    </location>
</feature>
<dbReference type="NCBIfam" id="TIGR00879">
    <property type="entry name" value="SP"/>
    <property type="match status" value="1"/>
</dbReference>
<dbReference type="PROSITE" id="PS00216">
    <property type="entry name" value="SUGAR_TRANSPORT_1"/>
    <property type="match status" value="2"/>
</dbReference>
<dbReference type="GeneID" id="54475644"/>
<dbReference type="SUPFAM" id="SSF103473">
    <property type="entry name" value="MFS general substrate transporter"/>
    <property type="match status" value="1"/>
</dbReference>
<keyword evidence="4 8" id="KW-0812">Transmembrane</keyword>
<dbReference type="InterPro" id="IPR020846">
    <property type="entry name" value="MFS_dom"/>
</dbReference>
<keyword evidence="3 7" id="KW-0813">Transport</keyword>
<evidence type="ECO:0000256" key="2">
    <source>
        <dbReference type="ARBA" id="ARBA00010992"/>
    </source>
</evidence>
<reference evidence="10" key="1">
    <citation type="journal article" date="2020" name="Stud. Mycol.">
        <title>101 Dothideomycetes genomes: a test case for predicting lifestyles and emergence of pathogens.</title>
        <authorList>
            <person name="Haridas S."/>
            <person name="Albert R."/>
            <person name="Binder M."/>
            <person name="Bloem J."/>
            <person name="Labutti K."/>
            <person name="Salamov A."/>
            <person name="Andreopoulos B."/>
            <person name="Baker S."/>
            <person name="Barry K."/>
            <person name="Bills G."/>
            <person name="Bluhm B."/>
            <person name="Cannon C."/>
            <person name="Castanera R."/>
            <person name="Culley D."/>
            <person name="Daum C."/>
            <person name="Ezra D."/>
            <person name="Gonzalez J."/>
            <person name="Henrissat B."/>
            <person name="Kuo A."/>
            <person name="Liang C."/>
            <person name="Lipzen A."/>
            <person name="Lutzoni F."/>
            <person name="Magnuson J."/>
            <person name="Mondo S."/>
            <person name="Nolan M."/>
            <person name="Ohm R."/>
            <person name="Pangilinan J."/>
            <person name="Park H.-J."/>
            <person name="Ramirez L."/>
            <person name="Alfaro M."/>
            <person name="Sun H."/>
            <person name="Tritt A."/>
            <person name="Yoshinaga Y."/>
            <person name="Zwiers L.-H."/>
            <person name="Turgeon B."/>
            <person name="Goodwin S."/>
            <person name="Spatafora J."/>
            <person name="Crous P."/>
            <person name="Grigoriev I."/>
        </authorList>
    </citation>
    <scope>NUCLEOTIDE SEQUENCE</scope>
    <source>
        <strain evidence="10">CBS 113389</strain>
    </source>
</reference>
<dbReference type="PANTHER" id="PTHR48022">
    <property type="entry name" value="PLASTIDIC GLUCOSE TRANSPORTER 4"/>
    <property type="match status" value="1"/>
</dbReference>
<dbReference type="OrthoDB" id="6133115at2759"/>
<feature type="transmembrane region" description="Helical" evidence="8">
    <location>
        <begin position="363"/>
        <end position="386"/>
    </location>
</feature>
<name>A0A6A6PI78_9PEZI</name>
<comment type="subcellular location">
    <subcellularLocation>
        <location evidence="1">Membrane</location>
        <topology evidence="1">Multi-pass membrane protein</topology>
    </subcellularLocation>
</comment>
<evidence type="ECO:0000256" key="8">
    <source>
        <dbReference type="SAM" id="Phobius"/>
    </source>
</evidence>
<dbReference type="GO" id="GO:0005351">
    <property type="term" value="F:carbohydrate:proton symporter activity"/>
    <property type="evidence" value="ECO:0007669"/>
    <property type="project" value="TreeGrafter"/>
</dbReference>
<dbReference type="AlphaFoldDB" id="A0A6A6PI78"/>
<dbReference type="InterPro" id="IPR005829">
    <property type="entry name" value="Sugar_transporter_CS"/>
</dbReference>
<dbReference type="GO" id="GO:0016020">
    <property type="term" value="C:membrane"/>
    <property type="evidence" value="ECO:0007669"/>
    <property type="project" value="UniProtKB-SubCell"/>
</dbReference>
<keyword evidence="11" id="KW-1185">Reference proteome</keyword>
<evidence type="ECO:0000256" key="7">
    <source>
        <dbReference type="RuleBase" id="RU003346"/>
    </source>
</evidence>